<reference evidence="7 8" key="1">
    <citation type="submission" date="2023-07" db="EMBL/GenBank/DDBJ databases">
        <title>Genomic Encyclopedia of Type Strains, Phase IV (KMG-IV): sequencing the most valuable type-strain genomes for metagenomic binning, comparative biology and taxonomic classification.</title>
        <authorList>
            <person name="Goeker M."/>
        </authorList>
    </citation>
    <scope>NUCLEOTIDE SEQUENCE [LARGE SCALE GENOMIC DNA]</scope>
    <source>
        <strain evidence="7 8">DSM 23837</strain>
    </source>
</reference>
<dbReference type="CDD" id="cd18787">
    <property type="entry name" value="SF2_C_DEAD"/>
    <property type="match status" value="1"/>
</dbReference>
<gene>
    <name evidence="7" type="ORF">J2S08_003099</name>
</gene>
<dbReference type="RefSeq" id="WP_307231032.1">
    <property type="nucleotide sequence ID" value="NZ_JAUSTT010000020.1"/>
</dbReference>
<keyword evidence="1" id="KW-0547">Nucleotide-binding</keyword>
<dbReference type="InterPro" id="IPR050547">
    <property type="entry name" value="DEAD_box_RNA_helicases"/>
</dbReference>
<dbReference type="CDD" id="cd00268">
    <property type="entry name" value="DEADc"/>
    <property type="match status" value="1"/>
</dbReference>
<evidence type="ECO:0000256" key="2">
    <source>
        <dbReference type="ARBA" id="ARBA00022801"/>
    </source>
</evidence>
<evidence type="ECO:0000256" key="3">
    <source>
        <dbReference type="ARBA" id="ARBA00022806"/>
    </source>
</evidence>
<evidence type="ECO:0000313" key="7">
    <source>
        <dbReference type="EMBL" id="MDQ0177220.1"/>
    </source>
</evidence>
<dbReference type="Pfam" id="PF00270">
    <property type="entry name" value="DEAD"/>
    <property type="match status" value="1"/>
</dbReference>
<evidence type="ECO:0000256" key="1">
    <source>
        <dbReference type="ARBA" id="ARBA00022741"/>
    </source>
</evidence>
<dbReference type="PANTHER" id="PTHR47963:SF7">
    <property type="entry name" value="ATP-DEPENDENT RNA HELICASE YFML-RELATED"/>
    <property type="match status" value="1"/>
</dbReference>
<dbReference type="PROSITE" id="PS51192">
    <property type="entry name" value="HELICASE_ATP_BIND_1"/>
    <property type="match status" value="1"/>
</dbReference>
<dbReference type="PROSITE" id="PS51194">
    <property type="entry name" value="HELICASE_CTER"/>
    <property type="match status" value="1"/>
</dbReference>
<dbReference type="Pfam" id="PF00271">
    <property type="entry name" value="Helicase_C"/>
    <property type="match status" value="1"/>
</dbReference>
<protein>
    <submittedName>
        <fullName evidence="7">Superfamily II DNA/RNA helicase</fullName>
    </submittedName>
</protein>
<dbReference type="GO" id="GO:0004386">
    <property type="term" value="F:helicase activity"/>
    <property type="evidence" value="ECO:0007669"/>
    <property type="project" value="UniProtKB-KW"/>
</dbReference>
<sequence>MTKWKPFLQTNWDQAGFQKQTAIQEKAIPFILEGNDIIAQSPTGTGKTLAYLLPIIQSIDVEKKGAQRVILAPSHELVMQIFTEIQKWTKGSEIGSAAFIGGANIKRQLEKLKKRPQIIVGTPGRILELIKLKKLKMHEVKTIVLDECDQLLVPEHYMSLKEIIKSTLNDRQLLFFSATGLENEEQTARDFEIKPVSIHISDQEQPANVTHIYIVCEQREKIKLLERYVKAQPLKGLAFFKDIGSMTVAAAKLQYEGISLNMLHSHLKKQERANSLKKFRSGERELLLATDIAARGLDIAELSHVFHVDFPKDIKQYVHRSGRTGRMGAEGFVVAFVTPREERTLKQFAKELGISMKKQVFYKGTLMDEESSKKTIRKGRKKWGTKRH</sequence>
<keyword evidence="2" id="KW-0378">Hydrolase</keyword>
<dbReference type="Proteomes" id="UP001223586">
    <property type="component" value="Unassembled WGS sequence"/>
</dbReference>
<name>A0ABT9WV94_9BACI</name>
<feature type="domain" description="Helicase ATP-binding" evidence="5">
    <location>
        <begin position="28"/>
        <end position="198"/>
    </location>
</feature>
<evidence type="ECO:0000259" key="6">
    <source>
        <dbReference type="PROSITE" id="PS51194"/>
    </source>
</evidence>
<dbReference type="InterPro" id="IPR044742">
    <property type="entry name" value="DEAD/DEAH_RhlB"/>
</dbReference>
<dbReference type="InterPro" id="IPR014001">
    <property type="entry name" value="Helicase_ATP-bd"/>
</dbReference>
<accession>A0ABT9WV94</accession>
<dbReference type="SMART" id="SM00487">
    <property type="entry name" value="DEXDc"/>
    <property type="match status" value="1"/>
</dbReference>
<dbReference type="InterPro" id="IPR011545">
    <property type="entry name" value="DEAD/DEAH_box_helicase_dom"/>
</dbReference>
<dbReference type="PANTHER" id="PTHR47963">
    <property type="entry name" value="DEAD-BOX ATP-DEPENDENT RNA HELICASE 47, MITOCHONDRIAL"/>
    <property type="match status" value="1"/>
</dbReference>
<keyword evidence="3 7" id="KW-0347">Helicase</keyword>
<organism evidence="7 8">
    <name type="scientific">Bacillus chungangensis</name>
    <dbReference type="NCBI Taxonomy" id="587633"/>
    <lineage>
        <taxon>Bacteria</taxon>
        <taxon>Bacillati</taxon>
        <taxon>Bacillota</taxon>
        <taxon>Bacilli</taxon>
        <taxon>Bacillales</taxon>
        <taxon>Bacillaceae</taxon>
        <taxon>Bacillus</taxon>
    </lineage>
</organism>
<dbReference type="SUPFAM" id="SSF52540">
    <property type="entry name" value="P-loop containing nucleoside triphosphate hydrolases"/>
    <property type="match status" value="1"/>
</dbReference>
<evidence type="ECO:0000256" key="4">
    <source>
        <dbReference type="ARBA" id="ARBA00022840"/>
    </source>
</evidence>
<dbReference type="EMBL" id="JAUSTT010000020">
    <property type="protein sequence ID" value="MDQ0177220.1"/>
    <property type="molecule type" value="Genomic_DNA"/>
</dbReference>
<dbReference type="Gene3D" id="3.40.50.300">
    <property type="entry name" value="P-loop containing nucleotide triphosphate hydrolases"/>
    <property type="match status" value="2"/>
</dbReference>
<evidence type="ECO:0000313" key="8">
    <source>
        <dbReference type="Proteomes" id="UP001223586"/>
    </source>
</evidence>
<comment type="caution">
    <text evidence="7">The sequence shown here is derived from an EMBL/GenBank/DDBJ whole genome shotgun (WGS) entry which is preliminary data.</text>
</comment>
<dbReference type="InterPro" id="IPR027417">
    <property type="entry name" value="P-loop_NTPase"/>
</dbReference>
<proteinExistence type="predicted"/>
<feature type="domain" description="Helicase C-terminal" evidence="6">
    <location>
        <begin position="223"/>
        <end position="367"/>
    </location>
</feature>
<dbReference type="SMART" id="SM00490">
    <property type="entry name" value="HELICc"/>
    <property type="match status" value="1"/>
</dbReference>
<keyword evidence="4" id="KW-0067">ATP-binding</keyword>
<keyword evidence="8" id="KW-1185">Reference proteome</keyword>
<dbReference type="InterPro" id="IPR001650">
    <property type="entry name" value="Helicase_C-like"/>
</dbReference>
<evidence type="ECO:0000259" key="5">
    <source>
        <dbReference type="PROSITE" id="PS51192"/>
    </source>
</evidence>